<keyword evidence="2" id="KW-1133">Transmembrane helix</keyword>
<evidence type="ECO:0000256" key="2">
    <source>
        <dbReference type="SAM" id="Phobius"/>
    </source>
</evidence>
<dbReference type="PANTHER" id="PTHR43194:SF2">
    <property type="entry name" value="PEROXISOMAL MEMBRANE PROTEIN LPX1"/>
    <property type="match status" value="1"/>
</dbReference>
<protein>
    <recommendedName>
        <fullName evidence="3">AB hydrolase-1 domain-containing protein</fullName>
    </recommendedName>
</protein>
<sequence>MIRSERDGRPSKASERVTAPISRQVSTATATETASRARSGMSEPSTWPTLGSGICQSSSLQETVAPPRVATSAAGPSPGCDQVSGLPWIRSISLGTMRSARTRTGMATNRPRIRVRSEVFGVFVAPFMHPTISIVVVIVKRYGRLGFDAVPVALDGCARRQPAPSTRSCQNGAVPPSSPLEPDTPTRLRRWGRRISRGVDAIGERLGITMRDHAPREPRRHQLPRTEWHSETHLVGEIWVRHHVRPARRHASAPHSTGAEQAPGSPRTTVVFVHGLGMAARSFLPLTAEFRDEFDVVLIDLPGFAGLPHPPEPLRMEQFAEAVVGVCRRLAITDVTLVGHSMGCQVASLAAQQLDCRAVVLLAPPDTRAPLPLTAWRFARTVLHEPWIARRKAVGNYLWGGVHWALEVLPLMLEHRTREALRDVHDPVMVVRGEHDWVSPAAWADELWHTCGATERVVDDGAHSMIFDRVGALTIHLHDAVR</sequence>
<gene>
    <name evidence="4" type="ORF">CGZ92_01175</name>
</gene>
<dbReference type="GO" id="GO:0003824">
    <property type="term" value="F:catalytic activity"/>
    <property type="evidence" value="ECO:0007669"/>
    <property type="project" value="UniProtKB-ARBA"/>
</dbReference>
<dbReference type="Pfam" id="PF12697">
    <property type="entry name" value="Abhydrolase_6"/>
    <property type="match status" value="1"/>
</dbReference>
<feature type="region of interest" description="Disordered" evidence="1">
    <location>
        <begin position="160"/>
        <end position="186"/>
    </location>
</feature>
<reference evidence="4 5" key="1">
    <citation type="submission" date="2017-07" db="EMBL/GenBank/DDBJ databases">
        <title>Draft whole genome sequences of clinical Proprionibacteriaceae strains.</title>
        <authorList>
            <person name="Bernier A.-M."/>
            <person name="Bernard K."/>
            <person name="Domingo M.-C."/>
        </authorList>
    </citation>
    <scope>NUCLEOTIDE SEQUENCE [LARGE SCALE GENOMIC DNA]</scope>
    <source>
        <strain evidence="4 5">NML 160184</strain>
    </source>
</reference>
<evidence type="ECO:0000313" key="4">
    <source>
        <dbReference type="EMBL" id="OYN90541.1"/>
    </source>
</evidence>
<feature type="domain" description="AB hydrolase-1" evidence="3">
    <location>
        <begin position="270"/>
        <end position="468"/>
    </location>
</feature>
<proteinExistence type="predicted"/>
<dbReference type="InterPro" id="IPR000073">
    <property type="entry name" value="AB_hydrolase_1"/>
</dbReference>
<keyword evidence="2" id="KW-0812">Transmembrane</keyword>
<feature type="compositionally biased region" description="Polar residues" evidence="1">
    <location>
        <begin position="42"/>
        <end position="53"/>
    </location>
</feature>
<dbReference type="AlphaFoldDB" id="A0A255EHU0"/>
<evidence type="ECO:0000313" key="5">
    <source>
        <dbReference type="Proteomes" id="UP000216533"/>
    </source>
</evidence>
<dbReference type="Proteomes" id="UP000216533">
    <property type="component" value="Unassembled WGS sequence"/>
</dbReference>
<dbReference type="SUPFAM" id="SSF53474">
    <property type="entry name" value="alpha/beta-Hydrolases"/>
    <property type="match status" value="1"/>
</dbReference>
<feature type="region of interest" description="Disordered" evidence="1">
    <location>
        <begin position="1"/>
        <end position="53"/>
    </location>
</feature>
<organism evidence="4 5">
    <name type="scientific">Parenemella sanctibonifatiensis</name>
    <dbReference type="NCBI Taxonomy" id="2016505"/>
    <lineage>
        <taxon>Bacteria</taxon>
        <taxon>Bacillati</taxon>
        <taxon>Actinomycetota</taxon>
        <taxon>Actinomycetes</taxon>
        <taxon>Propionibacteriales</taxon>
        <taxon>Propionibacteriaceae</taxon>
        <taxon>Parenemella</taxon>
    </lineage>
</organism>
<dbReference type="Gene3D" id="3.40.50.1820">
    <property type="entry name" value="alpha/beta hydrolase"/>
    <property type="match status" value="1"/>
</dbReference>
<comment type="caution">
    <text evidence="4">The sequence shown here is derived from an EMBL/GenBank/DDBJ whole genome shotgun (WGS) entry which is preliminary data.</text>
</comment>
<evidence type="ECO:0000259" key="3">
    <source>
        <dbReference type="Pfam" id="PF12697"/>
    </source>
</evidence>
<accession>A0A255EHU0</accession>
<dbReference type="InterPro" id="IPR029058">
    <property type="entry name" value="AB_hydrolase_fold"/>
</dbReference>
<feature type="transmembrane region" description="Helical" evidence="2">
    <location>
        <begin position="119"/>
        <end position="139"/>
    </location>
</feature>
<name>A0A255EHU0_9ACTN</name>
<feature type="region of interest" description="Disordered" evidence="1">
    <location>
        <begin position="61"/>
        <end position="80"/>
    </location>
</feature>
<feature type="compositionally biased region" description="Basic and acidic residues" evidence="1">
    <location>
        <begin position="1"/>
        <end position="15"/>
    </location>
</feature>
<feature type="region of interest" description="Disordered" evidence="1">
    <location>
        <begin position="246"/>
        <end position="266"/>
    </location>
</feature>
<evidence type="ECO:0000256" key="1">
    <source>
        <dbReference type="SAM" id="MobiDB-lite"/>
    </source>
</evidence>
<dbReference type="InterPro" id="IPR050228">
    <property type="entry name" value="Carboxylesterase_BioH"/>
</dbReference>
<dbReference type="EMBL" id="NMVI01000005">
    <property type="protein sequence ID" value="OYN90541.1"/>
    <property type="molecule type" value="Genomic_DNA"/>
</dbReference>
<feature type="compositionally biased region" description="Low complexity" evidence="1">
    <location>
        <begin position="26"/>
        <end position="39"/>
    </location>
</feature>
<dbReference type="PANTHER" id="PTHR43194">
    <property type="entry name" value="HYDROLASE ALPHA/BETA FOLD FAMILY"/>
    <property type="match status" value="1"/>
</dbReference>
<keyword evidence="2" id="KW-0472">Membrane</keyword>